<name>A0ABY7WI10_9SPHI</name>
<evidence type="ECO:0000313" key="2">
    <source>
        <dbReference type="Proteomes" id="UP001221558"/>
    </source>
</evidence>
<accession>A0ABY7WI10</accession>
<organism evidence="1 2">
    <name type="scientific">Sphingobacterium oryzagri</name>
    <dbReference type="NCBI Taxonomy" id="3025669"/>
    <lineage>
        <taxon>Bacteria</taxon>
        <taxon>Pseudomonadati</taxon>
        <taxon>Bacteroidota</taxon>
        <taxon>Sphingobacteriia</taxon>
        <taxon>Sphingobacteriales</taxon>
        <taxon>Sphingobacteriaceae</taxon>
        <taxon>Sphingobacterium</taxon>
    </lineage>
</organism>
<reference evidence="1 2" key="1">
    <citation type="submission" date="2023-02" db="EMBL/GenBank/DDBJ databases">
        <title>Genome sequence of Sphingobacterium sp. KACC 22765.</title>
        <authorList>
            <person name="Kim S."/>
            <person name="Heo J."/>
            <person name="Kwon S.-W."/>
        </authorList>
    </citation>
    <scope>NUCLEOTIDE SEQUENCE [LARGE SCALE GENOMIC DNA]</scope>
    <source>
        <strain evidence="1 2">KACC 22765</strain>
    </source>
</reference>
<proteinExistence type="predicted"/>
<keyword evidence="2" id="KW-1185">Reference proteome</keyword>
<gene>
    <name evidence="1" type="ORF">PQ465_12030</name>
</gene>
<evidence type="ECO:0000313" key="1">
    <source>
        <dbReference type="EMBL" id="WDF67034.1"/>
    </source>
</evidence>
<protein>
    <submittedName>
        <fullName evidence="1">Uncharacterized protein</fullName>
    </submittedName>
</protein>
<dbReference type="RefSeq" id="WP_274265770.1">
    <property type="nucleotide sequence ID" value="NZ_CP117880.1"/>
</dbReference>
<dbReference type="PROSITE" id="PS51257">
    <property type="entry name" value="PROKAR_LIPOPROTEIN"/>
    <property type="match status" value="1"/>
</dbReference>
<dbReference type="Proteomes" id="UP001221558">
    <property type="component" value="Chromosome"/>
</dbReference>
<sequence length="240" mass="26508">MKKTFFNLTLAIIVSLTSCQKQELIISTEPGSVSTAITPDPDRKLDDIEKSNLILYPHLSLAGKKCILNISKDDAVKLGVLPQHYDDAMRDLETTNALISSVKEDENHLLLLSDPQENTVDDIVDLGDIAPRSQELFFVRPTSEKQNGRIETYNQAEKGLRFFAARGSRSINYSCRGKTALTPAFTVRHRALGSWKGVTFVGSSLFSKQVNLGLDASALYVDITFQTTDAKGGTCFWSCI</sequence>
<dbReference type="EMBL" id="CP117880">
    <property type="protein sequence ID" value="WDF67034.1"/>
    <property type="molecule type" value="Genomic_DNA"/>
</dbReference>